<accession>A0A2N6N901</accession>
<dbReference type="Proteomes" id="UP000235728">
    <property type="component" value="Unassembled WGS sequence"/>
</dbReference>
<proteinExistence type="predicted"/>
<evidence type="ECO:0000256" key="1">
    <source>
        <dbReference type="SAM" id="MobiDB-lite"/>
    </source>
</evidence>
<feature type="compositionally biased region" description="Basic and acidic residues" evidence="1">
    <location>
        <begin position="417"/>
        <end position="428"/>
    </location>
</feature>
<dbReference type="OMA" id="RYLYHIR"/>
<organism evidence="2 4">
    <name type="scientific">Beauveria bassiana</name>
    <name type="common">White muscardine disease fungus</name>
    <name type="synonym">Tritirachium shiotae</name>
    <dbReference type="NCBI Taxonomy" id="176275"/>
    <lineage>
        <taxon>Eukaryota</taxon>
        <taxon>Fungi</taxon>
        <taxon>Dikarya</taxon>
        <taxon>Ascomycota</taxon>
        <taxon>Pezizomycotina</taxon>
        <taxon>Sordariomycetes</taxon>
        <taxon>Hypocreomycetidae</taxon>
        <taxon>Hypocreales</taxon>
        <taxon>Cordycipitaceae</taxon>
        <taxon>Beauveria</taxon>
    </lineage>
</organism>
<protein>
    <submittedName>
        <fullName evidence="2">Uncharacterized protein</fullName>
    </submittedName>
</protein>
<dbReference type="EMBL" id="MRVG01000010">
    <property type="protein sequence ID" value="PMB65626.1"/>
    <property type="molecule type" value="Genomic_DNA"/>
</dbReference>
<reference evidence="2 4" key="1">
    <citation type="journal article" date="2016" name="Appl. Microbiol. Biotechnol.">
        <title>Characterization of T-DNA insertion mutants with decreased virulence in the entomopathogenic fungus Beauveria bassiana JEF-007.</title>
        <authorList>
            <person name="Kim S."/>
            <person name="Lee S.J."/>
            <person name="Nai Y.S."/>
            <person name="Yu J.S."/>
            <person name="Lee M.R."/>
            <person name="Yang Y.T."/>
            <person name="Kim J.S."/>
        </authorList>
    </citation>
    <scope>NUCLEOTIDE SEQUENCE [LARGE SCALE GENOMIC DNA]</scope>
    <source>
        <strain evidence="2 4">JEF-007</strain>
    </source>
</reference>
<dbReference type="Pfam" id="PF12520">
    <property type="entry name" value="DUF3723"/>
    <property type="match status" value="2"/>
</dbReference>
<evidence type="ECO:0000313" key="2">
    <source>
        <dbReference type="EMBL" id="PMB63754.1"/>
    </source>
</evidence>
<comment type="caution">
    <text evidence="2">The sequence shown here is derived from an EMBL/GenBank/DDBJ whole genome shotgun (WGS) entry which is preliminary data.</text>
</comment>
<evidence type="ECO:0000313" key="4">
    <source>
        <dbReference type="Proteomes" id="UP000235728"/>
    </source>
</evidence>
<feature type="region of interest" description="Disordered" evidence="1">
    <location>
        <begin position="416"/>
        <end position="460"/>
    </location>
</feature>
<dbReference type="InterPro" id="IPR022198">
    <property type="entry name" value="DUF3723"/>
</dbReference>
<sequence length="560" mass="63473">MPRGQGKIDSPEWLLRQEDTIAYCDLRQCSLNKDRKGVRIALARLSTNHARDCARQLIEKAPEYAAALDPLLALKAMRAGFWLKMMHRVISVRNFEWGVGAHQLTLSKQVQSYWEHIRETWELIADGETLTATDVSFLEGKCPRYSESDSSEIAALIEDGCLFPNAKPQWRAGLLRRLRELPLTMIRSLNTFFNDLKLMEQFVPCIYHIVDKTPKESCDSILRDAYDKPSGFETARQVLWRFLLQNYTKLPRVSARSKSSLFAKQRPGEPDEERLHALATLAHELGFASDKITQLRRVPAEKLIAKHALLRARKPPVLRADSSHFEGIQDAMVDVCRGVPQVPRPVQPGKLVSNTLQRLRYVSGFPDLLSYERDKEHLSEWDASILQSPPPYGLHVTMLFRLQTLCHILFDVPADPASEKRTGRRESWETIMPEDSGDSFQPSESEEDEEASDRAQDREPITFQQQSHDVVFMELQKSKWRVLGRVESPNKENVQREAKGLCGSHFLAAISADGVIGFIAPEDCLHSAAASGINTVLAIAIDATAYDIDTISYHARLLYE</sequence>
<name>A0A2N6N901_BEABA</name>
<dbReference type="AlphaFoldDB" id="A0A2N6N901"/>
<evidence type="ECO:0000313" key="3">
    <source>
        <dbReference type="EMBL" id="PMB65626.1"/>
    </source>
</evidence>
<dbReference type="EMBL" id="MRVG01000017">
    <property type="protein sequence ID" value="PMB63754.1"/>
    <property type="molecule type" value="Genomic_DNA"/>
</dbReference>
<gene>
    <name evidence="3" type="ORF">BM221_008987</name>
    <name evidence="2" type="ORF">BM221_010496</name>
</gene>